<comment type="cofactor">
    <cofactor evidence="1">
        <name>FAD</name>
        <dbReference type="ChEBI" id="CHEBI:57692"/>
    </cofactor>
</comment>
<dbReference type="GO" id="GO:0016174">
    <property type="term" value="F:NAD(P)H oxidase H2O2-forming activity"/>
    <property type="evidence" value="ECO:0007669"/>
    <property type="project" value="TreeGrafter"/>
</dbReference>
<protein>
    <recommendedName>
        <fullName evidence="17">FAD/NAD(P)-binding domain-containing protein</fullName>
    </recommendedName>
</protein>
<dbReference type="InterPro" id="IPR050446">
    <property type="entry name" value="FAD-oxidoreductase/Apoptosis"/>
</dbReference>
<evidence type="ECO:0000256" key="1">
    <source>
        <dbReference type="ARBA" id="ARBA00001974"/>
    </source>
</evidence>
<evidence type="ECO:0000256" key="10">
    <source>
        <dbReference type="ARBA" id="ARBA00023128"/>
    </source>
</evidence>
<dbReference type="InterPro" id="IPR023753">
    <property type="entry name" value="FAD/NAD-binding_dom"/>
</dbReference>
<feature type="compositionally biased region" description="Pro residues" evidence="12">
    <location>
        <begin position="109"/>
        <end position="121"/>
    </location>
</feature>
<dbReference type="EnsemblMetazoa" id="XM_003385474.3">
    <property type="protein sequence ID" value="XP_003385522.1"/>
    <property type="gene ID" value="LOC100632533"/>
</dbReference>
<keyword evidence="9" id="KW-0520">NAD</keyword>
<comment type="subcellular location">
    <subcellularLocation>
        <location evidence="2">Mitochondrion</location>
    </subcellularLocation>
</comment>
<keyword evidence="4" id="KW-0285">Flavoprotein</keyword>
<sequence length="569" mass="60950">MAAAFLRVARSSRVLWGARAGPSIYKAYASSSSSTSSSFFSTNTLITLAGVTVAGVGAYGFYQNSKPSPYVGSSGMQYTKATEYQKEGATHPEAEAEKNLESAQETSTPPAPASSPAPPPPADIPDFAPYVLIGAGTTSFAAAKAIREKDPTAKVLIIGNEDYTPYSRPPLSKQLWLYEDHEAAKNLKFTASWSGGKVVDVFYKADFCSPKDLPNLEGGGIAVVTGRKVTSLDTRKKKIRLDNGSEVSFNKCLLATGGTPKTLPVFQGKGPFSTFRAIPDYKALDKLLDSAKSILIVGGGFLGSELAVGLASRGKDKGVTISQVFPEVGNLGLVLPQDVSKWTTDKVREVGVQVHPGTGIKSASVSEDGKKVTVVTDNGTELVADHVVVAVGLQPNTDLATSARLEIDKEHGGFKVNSELLACTDVWAAGDVASFYDPYLGRRRVEHHDHANVSGRLAGYNMTGEHQPFMHQSMFWSDIGPDVGFEATGLIDSKLPTVGVWGRKSSEAVDTPVDDYSKGVIYYLDKEGGRIVGVLTWNIFGKMDVARQIISEEKTEVDISDIVQHFEIH</sequence>
<dbReference type="PRINTS" id="PR00368">
    <property type="entry name" value="FADPNR"/>
</dbReference>
<dbReference type="EnsemblMetazoa" id="Aqu2.1.35510_001">
    <property type="protein sequence ID" value="Aqu2.1.35510_001"/>
    <property type="gene ID" value="Aqu2.1.35510"/>
</dbReference>
<feature type="domain" description="Mitochondrial apoptosis-inducing factor C-terminal" evidence="14">
    <location>
        <begin position="511"/>
        <end position="551"/>
    </location>
</feature>
<comment type="similarity">
    <text evidence="3">Belongs to the FAD-dependent oxidoreductase family.</text>
</comment>
<accession>A0A1X7V5H3</accession>
<keyword evidence="8" id="KW-0560">Oxidoreductase</keyword>
<evidence type="ECO:0000256" key="7">
    <source>
        <dbReference type="ARBA" id="ARBA00022946"/>
    </source>
</evidence>
<evidence type="ECO:0000313" key="15">
    <source>
        <dbReference type="EnsemblMetazoa" id="Aqu2.1.35510_001"/>
    </source>
</evidence>
<dbReference type="Gene3D" id="3.50.50.60">
    <property type="entry name" value="FAD/NAD(P)-binding domain"/>
    <property type="match status" value="2"/>
</dbReference>
<dbReference type="SUPFAM" id="SSF55424">
    <property type="entry name" value="FAD/NAD-linked reductases, dimerisation (C-terminal) domain"/>
    <property type="match status" value="1"/>
</dbReference>
<reference evidence="15" key="2">
    <citation type="submission" date="2017-05" db="UniProtKB">
        <authorList>
            <consortium name="EnsemblMetazoa"/>
        </authorList>
    </citation>
    <scope>IDENTIFICATION</scope>
</reference>
<dbReference type="InterPro" id="IPR016156">
    <property type="entry name" value="FAD/NAD-linked_Rdtase_dimer_sf"/>
</dbReference>
<dbReference type="SUPFAM" id="SSF51905">
    <property type="entry name" value="FAD/NAD(P)-binding domain"/>
    <property type="match status" value="2"/>
</dbReference>
<dbReference type="Gene3D" id="3.30.390.30">
    <property type="match status" value="1"/>
</dbReference>
<keyword evidence="10" id="KW-0496">Mitochondrion</keyword>
<evidence type="ECO:0008006" key="17">
    <source>
        <dbReference type="Google" id="ProtNLM"/>
    </source>
</evidence>
<evidence type="ECO:0000313" key="16">
    <source>
        <dbReference type="Proteomes" id="UP000007879"/>
    </source>
</evidence>
<dbReference type="GO" id="GO:0033108">
    <property type="term" value="P:mitochondrial respiratory chain complex assembly"/>
    <property type="evidence" value="ECO:0007669"/>
    <property type="project" value="TreeGrafter"/>
</dbReference>
<feature type="compositionally biased region" description="Basic and acidic residues" evidence="12">
    <location>
        <begin position="85"/>
        <end position="100"/>
    </location>
</feature>
<dbReference type="GO" id="GO:0071949">
    <property type="term" value="F:FAD binding"/>
    <property type="evidence" value="ECO:0007669"/>
    <property type="project" value="TreeGrafter"/>
</dbReference>
<dbReference type="InterPro" id="IPR029324">
    <property type="entry name" value="AIF_C"/>
</dbReference>
<keyword evidence="5" id="KW-0053">Apoptosis</keyword>
<dbReference type="KEGG" id="aqu:100632533"/>
<dbReference type="SMART" id="SM01353">
    <property type="entry name" value="AIF_C"/>
    <property type="match status" value="1"/>
</dbReference>
<feature type="domain" description="FAD/NAD(P)-binding" evidence="13">
    <location>
        <begin position="130"/>
        <end position="451"/>
    </location>
</feature>
<dbReference type="GO" id="GO:0046983">
    <property type="term" value="F:protein dimerization activity"/>
    <property type="evidence" value="ECO:0007669"/>
    <property type="project" value="InterPro"/>
</dbReference>
<evidence type="ECO:0000256" key="8">
    <source>
        <dbReference type="ARBA" id="ARBA00023002"/>
    </source>
</evidence>
<evidence type="ECO:0000256" key="4">
    <source>
        <dbReference type="ARBA" id="ARBA00022630"/>
    </source>
</evidence>
<dbReference type="OrthoDB" id="6029at2759"/>
<evidence type="ECO:0000256" key="9">
    <source>
        <dbReference type="ARBA" id="ARBA00023027"/>
    </source>
</evidence>
<comment type="catalytic activity">
    <reaction evidence="11">
        <text>A + NADH + H(+) = AH2 + NAD(+)</text>
        <dbReference type="Rhea" id="RHEA:11356"/>
        <dbReference type="ChEBI" id="CHEBI:13193"/>
        <dbReference type="ChEBI" id="CHEBI:15378"/>
        <dbReference type="ChEBI" id="CHEBI:17499"/>
        <dbReference type="ChEBI" id="CHEBI:57540"/>
        <dbReference type="ChEBI" id="CHEBI:57945"/>
    </reaction>
</comment>
<gene>
    <name evidence="15" type="primary">100632533</name>
</gene>
<evidence type="ECO:0000256" key="5">
    <source>
        <dbReference type="ARBA" id="ARBA00022703"/>
    </source>
</evidence>
<dbReference type="InParanoid" id="A0A1X7V5H3"/>
<dbReference type="PANTHER" id="PTHR43557">
    <property type="entry name" value="APOPTOSIS-INDUCING FACTOR 1"/>
    <property type="match status" value="1"/>
</dbReference>
<feature type="region of interest" description="Disordered" evidence="12">
    <location>
        <begin position="85"/>
        <end position="121"/>
    </location>
</feature>
<evidence type="ECO:0000256" key="12">
    <source>
        <dbReference type="SAM" id="MobiDB-lite"/>
    </source>
</evidence>
<dbReference type="AlphaFoldDB" id="A0A1X7V5H3"/>
<dbReference type="Proteomes" id="UP000007879">
    <property type="component" value="Unassembled WGS sequence"/>
</dbReference>
<dbReference type="PANTHER" id="PTHR43557:SF4">
    <property type="entry name" value="APOPTOSIS-INDUCING FACTOR 1, MITOCHONDRIAL"/>
    <property type="match status" value="1"/>
</dbReference>
<dbReference type="GO" id="GO:0005739">
    <property type="term" value="C:mitochondrion"/>
    <property type="evidence" value="ECO:0007669"/>
    <property type="project" value="UniProtKB-SubCell"/>
</dbReference>
<dbReference type="PRINTS" id="PR00411">
    <property type="entry name" value="PNDRDTASEI"/>
</dbReference>
<name>A0A1X7V5H3_AMPQE</name>
<dbReference type="Pfam" id="PF07992">
    <property type="entry name" value="Pyr_redox_2"/>
    <property type="match status" value="1"/>
</dbReference>
<evidence type="ECO:0000259" key="13">
    <source>
        <dbReference type="Pfam" id="PF07992"/>
    </source>
</evidence>
<organism evidence="15">
    <name type="scientific">Amphimedon queenslandica</name>
    <name type="common">Sponge</name>
    <dbReference type="NCBI Taxonomy" id="400682"/>
    <lineage>
        <taxon>Eukaryota</taxon>
        <taxon>Metazoa</taxon>
        <taxon>Porifera</taxon>
        <taxon>Demospongiae</taxon>
        <taxon>Heteroscleromorpha</taxon>
        <taxon>Haplosclerida</taxon>
        <taxon>Niphatidae</taxon>
        <taxon>Amphimedon</taxon>
    </lineage>
</organism>
<proteinExistence type="inferred from homology"/>
<keyword evidence="7" id="KW-0809">Transit peptide</keyword>
<evidence type="ECO:0000259" key="14">
    <source>
        <dbReference type="Pfam" id="PF14721"/>
    </source>
</evidence>
<evidence type="ECO:0000256" key="2">
    <source>
        <dbReference type="ARBA" id="ARBA00004173"/>
    </source>
</evidence>
<dbReference type="GO" id="GO:0006915">
    <property type="term" value="P:apoptotic process"/>
    <property type="evidence" value="ECO:0007669"/>
    <property type="project" value="UniProtKB-KW"/>
</dbReference>
<dbReference type="eggNOG" id="KOG1346">
    <property type="taxonomic scope" value="Eukaryota"/>
</dbReference>
<keyword evidence="16" id="KW-1185">Reference proteome</keyword>
<evidence type="ECO:0000256" key="6">
    <source>
        <dbReference type="ARBA" id="ARBA00022827"/>
    </source>
</evidence>
<dbReference type="InterPro" id="IPR036188">
    <property type="entry name" value="FAD/NAD-bd_sf"/>
</dbReference>
<keyword evidence="6" id="KW-0274">FAD</keyword>
<feature type="domain" description="Mitochondrial apoptosis-inducing factor C-terminal" evidence="14">
    <location>
        <begin position="458"/>
        <end position="508"/>
    </location>
</feature>
<dbReference type="Pfam" id="PF14721">
    <property type="entry name" value="AIF_C"/>
    <property type="match status" value="2"/>
</dbReference>
<dbReference type="STRING" id="400682.A0A1X7V5H3"/>
<evidence type="ECO:0000256" key="11">
    <source>
        <dbReference type="ARBA" id="ARBA00047786"/>
    </source>
</evidence>
<evidence type="ECO:0000256" key="3">
    <source>
        <dbReference type="ARBA" id="ARBA00006442"/>
    </source>
</evidence>
<reference evidence="16" key="1">
    <citation type="journal article" date="2010" name="Nature">
        <title>The Amphimedon queenslandica genome and the evolution of animal complexity.</title>
        <authorList>
            <person name="Srivastava M."/>
            <person name="Simakov O."/>
            <person name="Chapman J."/>
            <person name="Fahey B."/>
            <person name="Gauthier M.E."/>
            <person name="Mitros T."/>
            <person name="Richards G.S."/>
            <person name="Conaco C."/>
            <person name="Dacre M."/>
            <person name="Hellsten U."/>
            <person name="Larroux C."/>
            <person name="Putnam N.H."/>
            <person name="Stanke M."/>
            <person name="Adamska M."/>
            <person name="Darling A."/>
            <person name="Degnan S.M."/>
            <person name="Oakley T.H."/>
            <person name="Plachetzki D.C."/>
            <person name="Zhai Y."/>
            <person name="Adamski M."/>
            <person name="Calcino A."/>
            <person name="Cummins S.F."/>
            <person name="Goodstein D.M."/>
            <person name="Harris C."/>
            <person name="Jackson D.J."/>
            <person name="Leys S.P."/>
            <person name="Shu S."/>
            <person name="Woodcroft B.J."/>
            <person name="Vervoort M."/>
            <person name="Kosik K.S."/>
            <person name="Manning G."/>
            <person name="Degnan B.M."/>
            <person name="Rokhsar D.S."/>
        </authorList>
    </citation>
    <scope>NUCLEOTIDE SEQUENCE [LARGE SCALE GENOMIC DNA]</scope>
</reference>